<evidence type="ECO:0000256" key="8">
    <source>
        <dbReference type="SAM" id="MobiDB-lite"/>
    </source>
</evidence>
<dbReference type="PROSITE" id="PS51257">
    <property type="entry name" value="PROKAR_LIPOPROTEIN"/>
    <property type="match status" value="1"/>
</dbReference>
<feature type="compositionally biased region" description="Low complexity" evidence="8">
    <location>
        <begin position="352"/>
        <end position="389"/>
    </location>
</feature>
<comment type="subcellular location">
    <subcellularLocation>
        <location evidence="2">Cell membrane</location>
        <topology evidence="2">Lipid-anchor</topology>
        <topology evidence="2">GPI-anchor</topology>
    </subcellularLocation>
    <subcellularLocation>
        <location evidence="1">Secreted</location>
        <location evidence="1">Cell wall</location>
    </subcellularLocation>
</comment>
<feature type="signal peptide" evidence="9">
    <location>
        <begin position="1"/>
        <end position="18"/>
    </location>
</feature>
<organism evidence="10 11">
    <name type="scientific">Scheffersomyces spartinae</name>
    <dbReference type="NCBI Taxonomy" id="45513"/>
    <lineage>
        <taxon>Eukaryota</taxon>
        <taxon>Fungi</taxon>
        <taxon>Dikarya</taxon>
        <taxon>Ascomycota</taxon>
        <taxon>Saccharomycotina</taxon>
        <taxon>Pichiomycetes</taxon>
        <taxon>Debaryomycetaceae</taxon>
        <taxon>Scheffersomyces</taxon>
    </lineage>
</organism>
<dbReference type="GO" id="GO:0009986">
    <property type="term" value="C:cell surface"/>
    <property type="evidence" value="ECO:0007669"/>
    <property type="project" value="TreeGrafter"/>
</dbReference>
<keyword evidence="11" id="KW-1185">Reference proteome</keyword>
<dbReference type="GO" id="GO:0005886">
    <property type="term" value="C:plasma membrane"/>
    <property type="evidence" value="ECO:0007669"/>
    <property type="project" value="UniProtKB-SubCell"/>
</dbReference>
<evidence type="ECO:0000256" key="4">
    <source>
        <dbReference type="ARBA" id="ARBA00022512"/>
    </source>
</evidence>
<feature type="chain" id="PRO_5040206978" evidence="9">
    <location>
        <begin position="19"/>
        <end position="414"/>
    </location>
</feature>
<comment type="similarity">
    <text evidence="3">Belongs to the SPS2 family.</text>
</comment>
<keyword evidence="4" id="KW-0134">Cell wall</keyword>
<evidence type="ECO:0000256" key="3">
    <source>
        <dbReference type="ARBA" id="ARBA00005798"/>
    </source>
</evidence>
<dbReference type="Gene3D" id="3.80.20.20">
    <property type="entry name" value="Receptor L-domain"/>
    <property type="match status" value="2"/>
</dbReference>
<keyword evidence="5" id="KW-0964">Secreted</keyword>
<dbReference type="EMBL" id="JAHMUF010000003">
    <property type="protein sequence ID" value="KAG7195397.1"/>
    <property type="molecule type" value="Genomic_DNA"/>
</dbReference>
<dbReference type="PANTHER" id="PTHR31018:SF3">
    <property type="entry name" value="RECEPTOR PROTEIN-TYROSINE KINASE"/>
    <property type="match status" value="1"/>
</dbReference>
<dbReference type="InterPro" id="IPR051648">
    <property type="entry name" value="CWI-Assembly_Regulator"/>
</dbReference>
<dbReference type="GeneID" id="66116529"/>
<feature type="region of interest" description="Disordered" evidence="8">
    <location>
        <begin position="342"/>
        <end position="389"/>
    </location>
</feature>
<evidence type="ECO:0000256" key="9">
    <source>
        <dbReference type="SAM" id="SignalP"/>
    </source>
</evidence>
<dbReference type="AlphaFoldDB" id="A0A9P7VCQ8"/>
<evidence type="ECO:0000256" key="5">
    <source>
        <dbReference type="ARBA" id="ARBA00022525"/>
    </source>
</evidence>
<accession>A0A9P7VCQ8</accession>
<proteinExistence type="inferred from homology"/>
<dbReference type="GO" id="GO:0009277">
    <property type="term" value="C:fungal-type cell wall"/>
    <property type="evidence" value="ECO:0007669"/>
    <property type="project" value="TreeGrafter"/>
</dbReference>
<keyword evidence="6 9" id="KW-0732">Signal</keyword>
<dbReference type="OrthoDB" id="536881at2759"/>
<reference evidence="10" key="1">
    <citation type="submission" date="2021-03" db="EMBL/GenBank/DDBJ databases">
        <authorList>
            <person name="Palmer J.M."/>
        </authorList>
    </citation>
    <scope>NUCLEOTIDE SEQUENCE</scope>
    <source>
        <strain evidence="10">ARV_011</strain>
    </source>
</reference>
<dbReference type="GO" id="GO:0031505">
    <property type="term" value="P:fungal-type cell wall organization"/>
    <property type="evidence" value="ECO:0007669"/>
    <property type="project" value="TreeGrafter"/>
</dbReference>
<gene>
    <name evidence="10" type="ORF">KQ657_003155</name>
</gene>
<evidence type="ECO:0000313" key="10">
    <source>
        <dbReference type="EMBL" id="KAG7195397.1"/>
    </source>
</evidence>
<dbReference type="RefSeq" id="XP_043050942.1">
    <property type="nucleotide sequence ID" value="XM_043193890.1"/>
</dbReference>
<sequence length="414" mass="42766">MKTTLIVLATALAGISSAASSSSASCSFLTTITAQASLNALNACPTLDGTIEINGDAIGAVDLGAVESIKGDVTVTNSSSITSLVFSSLANITGSLDIVALTQLSNIDFTSLSLVKQLKLISLPSLATLNLNKGISKASHIEVSDTALSAFPLSITDIDYLDINNNKNITSLDLPLETVSDTLILSFNNDEAEVKLDNLIWASNLTIQDISSLSASNLTAVNGSFVIAYNLFDEFELDSLKSVGGSLRIINNEELKSLSFKDLTTIGGEFNMVNNSKLSDTEDAFNEINTIRGAVNIAGDFSNFTMDGLKNVAGDFSFESTNDNFSCDAFDQLHDNNDIKGHNYNCSAPTQSSSASSGSSKSTSGSSSKSGSSTSGSSSGSSSSSSTKASNGAFIKGSVGVGSLIMGGIMAALI</sequence>
<evidence type="ECO:0000256" key="6">
    <source>
        <dbReference type="ARBA" id="ARBA00022729"/>
    </source>
</evidence>
<dbReference type="InterPro" id="IPR036941">
    <property type="entry name" value="Rcpt_L-dom_sf"/>
</dbReference>
<keyword evidence="7" id="KW-0325">Glycoprotein</keyword>
<dbReference type="SUPFAM" id="SSF52058">
    <property type="entry name" value="L domain-like"/>
    <property type="match status" value="2"/>
</dbReference>
<protein>
    <submittedName>
        <fullName evidence="10">Uncharacterized protein</fullName>
    </submittedName>
</protein>
<name>A0A9P7VCQ8_9ASCO</name>
<dbReference type="Proteomes" id="UP000790833">
    <property type="component" value="Unassembled WGS sequence"/>
</dbReference>
<dbReference type="PANTHER" id="PTHR31018">
    <property type="entry name" value="SPORULATION-SPECIFIC PROTEIN-RELATED"/>
    <property type="match status" value="1"/>
</dbReference>
<comment type="caution">
    <text evidence="10">The sequence shown here is derived from an EMBL/GenBank/DDBJ whole genome shotgun (WGS) entry which is preliminary data.</text>
</comment>
<evidence type="ECO:0000256" key="2">
    <source>
        <dbReference type="ARBA" id="ARBA00004609"/>
    </source>
</evidence>
<evidence type="ECO:0000256" key="1">
    <source>
        <dbReference type="ARBA" id="ARBA00004191"/>
    </source>
</evidence>
<evidence type="ECO:0000313" key="11">
    <source>
        <dbReference type="Proteomes" id="UP000790833"/>
    </source>
</evidence>
<evidence type="ECO:0000256" key="7">
    <source>
        <dbReference type="ARBA" id="ARBA00023180"/>
    </source>
</evidence>